<gene>
    <name evidence="1" type="ORF">AB1Y20_006918</name>
</gene>
<protein>
    <recommendedName>
        <fullName evidence="3">SnoaL-like domain-containing protein</fullName>
    </recommendedName>
</protein>
<proteinExistence type="predicted"/>
<dbReference type="Gene3D" id="3.10.450.50">
    <property type="match status" value="1"/>
</dbReference>
<dbReference type="InterPro" id="IPR032710">
    <property type="entry name" value="NTF2-like_dom_sf"/>
</dbReference>
<name>A0AB34IZQ2_PRYPA</name>
<organism evidence="1 2">
    <name type="scientific">Prymnesium parvum</name>
    <name type="common">Toxic golden alga</name>
    <dbReference type="NCBI Taxonomy" id="97485"/>
    <lineage>
        <taxon>Eukaryota</taxon>
        <taxon>Haptista</taxon>
        <taxon>Haptophyta</taxon>
        <taxon>Prymnesiophyceae</taxon>
        <taxon>Prymnesiales</taxon>
        <taxon>Prymnesiaceae</taxon>
        <taxon>Prymnesium</taxon>
    </lineage>
</organism>
<comment type="caution">
    <text evidence="1">The sequence shown here is derived from an EMBL/GenBank/DDBJ whole genome shotgun (WGS) entry which is preliminary data.</text>
</comment>
<evidence type="ECO:0000313" key="2">
    <source>
        <dbReference type="Proteomes" id="UP001515480"/>
    </source>
</evidence>
<dbReference type="Proteomes" id="UP001515480">
    <property type="component" value="Unassembled WGS sequence"/>
</dbReference>
<accession>A0AB34IZQ2</accession>
<dbReference type="EMBL" id="JBGBPQ010000015">
    <property type="protein sequence ID" value="KAL1510617.1"/>
    <property type="molecule type" value="Genomic_DNA"/>
</dbReference>
<dbReference type="SUPFAM" id="SSF54427">
    <property type="entry name" value="NTF2-like"/>
    <property type="match status" value="1"/>
</dbReference>
<sequence length="203" mass="21874">MMLRRAATLRPLASALPRAVAAPLCTAHTPSQRLLQLARDADLQIYGGAAATAPAAAAFVAWHDAISAGTRGDASAIERLRPHVHERCIFRPPTYFTPWEGGDELVLLLSCVGEVFGSSFAYGRQWLSEDGRQWALEFRADVAGSGKAIDGIDLVALDADGKIVDFTVLARPPNAVEELKRQMLRRVPVKMAALKAKQALGFA</sequence>
<evidence type="ECO:0008006" key="3">
    <source>
        <dbReference type="Google" id="ProtNLM"/>
    </source>
</evidence>
<evidence type="ECO:0000313" key="1">
    <source>
        <dbReference type="EMBL" id="KAL1510617.1"/>
    </source>
</evidence>
<keyword evidence="2" id="KW-1185">Reference proteome</keyword>
<reference evidence="1 2" key="1">
    <citation type="journal article" date="2024" name="Science">
        <title>Giant polyketide synthase enzymes in the biosynthesis of giant marine polyether toxins.</title>
        <authorList>
            <person name="Fallon T.R."/>
            <person name="Shende V.V."/>
            <person name="Wierzbicki I.H."/>
            <person name="Pendleton A.L."/>
            <person name="Watervoot N.F."/>
            <person name="Auber R.P."/>
            <person name="Gonzalez D.J."/>
            <person name="Wisecaver J.H."/>
            <person name="Moore B.S."/>
        </authorList>
    </citation>
    <scope>NUCLEOTIDE SEQUENCE [LARGE SCALE GENOMIC DNA]</scope>
    <source>
        <strain evidence="1 2">12B1</strain>
    </source>
</reference>
<dbReference type="AlphaFoldDB" id="A0AB34IZQ2"/>